<name>A0A7R9QTU2_9ACAR</name>
<protein>
    <submittedName>
        <fullName evidence="1">Uncharacterized protein</fullName>
    </submittedName>
</protein>
<evidence type="ECO:0000313" key="1">
    <source>
        <dbReference type="EMBL" id="CAD7656975.1"/>
    </source>
</evidence>
<sequence>MNAVLRGSAFIGKRLYRQYCRYRHYGTDTPFVRTLDGQAFKRDVREREEWGGDTDGELDLLDTKYFTPQTLDLLAIKLTEDTNDCPLLPSPHMTSEFQTNRFLTKSFERVLQHMKDAESYHKTFVHNFAINLFYSIELDHCFDWTQRTLEETLVDHCITSRADASVYRKNSEPIEHIVLNTNCKIITSDEDYEKSRAQTIGQCIVTALRNQHICGDNGVDYHQKSQLFALLVRSHLFHFYWADISDTYLRQLRTEFDGSEQLVVKEWQTLDFRREDHQKLVVNSLRSILEYQSVM</sequence>
<dbReference type="EMBL" id="CAJPVJ010012128">
    <property type="protein sequence ID" value="CAG2174162.1"/>
    <property type="molecule type" value="Genomic_DNA"/>
</dbReference>
<gene>
    <name evidence="1" type="ORF">ONB1V03_LOCUS13611</name>
</gene>
<evidence type="ECO:0000313" key="2">
    <source>
        <dbReference type="Proteomes" id="UP000728032"/>
    </source>
</evidence>
<dbReference type="EMBL" id="OC926953">
    <property type="protein sequence ID" value="CAD7656975.1"/>
    <property type="molecule type" value="Genomic_DNA"/>
</dbReference>
<accession>A0A7R9QTU2</accession>
<dbReference type="OrthoDB" id="10670468at2759"/>
<reference evidence="1" key="1">
    <citation type="submission" date="2020-11" db="EMBL/GenBank/DDBJ databases">
        <authorList>
            <person name="Tran Van P."/>
        </authorList>
    </citation>
    <scope>NUCLEOTIDE SEQUENCE</scope>
</reference>
<dbReference type="Proteomes" id="UP000728032">
    <property type="component" value="Unassembled WGS sequence"/>
</dbReference>
<dbReference type="AlphaFoldDB" id="A0A7R9QTU2"/>
<proteinExistence type="predicted"/>
<keyword evidence="2" id="KW-1185">Reference proteome</keyword>
<organism evidence="1">
    <name type="scientific">Oppiella nova</name>
    <dbReference type="NCBI Taxonomy" id="334625"/>
    <lineage>
        <taxon>Eukaryota</taxon>
        <taxon>Metazoa</taxon>
        <taxon>Ecdysozoa</taxon>
        <taxon>Arthropoda</taxon>
        <taxon>Chelicerata</taxon>
        <taxon>Arachnida</taxon>
        <taxon>Acari</taxon>
        <taxon>Acariformes</taxon>
        <taxon>Sarcoptiformes</taxon>
        <taxon>Oribatida</taxon>
        <taxon>Brachypylina</taxon>
        <taxon>Oppioidea</taxon>
        <taxon>Oppiidae</taxon>
        <taxon>Oppiella</taxon>
    </lineage>
</organism>